<name>A0ABU7M7K6_9ACTN</name>
<evidence type="ECO:0000256" key="1">
    <source>
        <dbReference type="SAM" id="MobiDB-lite"/>
    </source>
</evidence>
<accession>A0ABU7M7K6</accession>
<evidence type="ECO:0000313" key="2">
    <source>
        <dbReference type="EMBL" id="MEE3848977.1"/>
    </source>
</evidence>
<dbReference type="Proteomes" id="UP001347146">
    <property type="component" value="Unassembled WGS sequence"/>
</dbReference>
<keyword evidence="3" id="KW-1185">Reference proteome</keyword>
<organism evidence="2 3">
    <name type="scientific">Gordonia sesuvii</name>
    <dbReference type="NCBI Taxonomy" id="3116777"/>
    <lineage>
        <taxon>Bacteria</taxon>
        <taxon>Bacillati</taxon>
        <taxon>Actinomycetota</taxon>
        <taxon>Actinomycetes</taxon>
        <taxon>Mycobacteriales</taxon>
        <taxon>Gordoniaceae</taxon>
        <taxon>Gordonia</taxon>
    </lineage>
</organism>
<dbReference type="EMBL" id="JAZDUF010000001">
    <property type="protein sequence ID" value="MEE3848977.1"/>
    <property type="molecule type" value="Genomic_DNA"/>
</dbReference>
<gene>
    <name evidence="2" type="ORF">VZC37_01440</name>
</gene>
<proteinExistence type="predicted"/>
<reference evidence="2 3" key="1">
    <citation type="submission" date="2024-01" db="EMBL/GenBank/DDBJ databases">
        <title>Draft genome sequence of Gordonia sp. LSe1-13.</title>
        <authorList>
            <person name="Suphannarot A."/>
            <person name="Mingma R."/>
        </authorList>
    </citation>
    <scope>NUCLEOTIDE SEQUENCE [LARGE SCALE GENOMIC DNA]</scope>
    <source>
        <strain evidence="2 3">LSe1-13</strain>
    </source>
</reference>
<protein>
    <submittedName>
        <fullName evidence="2">Uncharacterized protein</fullName>
    </submittedName>
</protein>
<comment type="caution">
    <text evidence="2">The sequence shown here is derived from an EMBL/GenBank/DDBJ whole genome shotgun (WGS) entry which is preliminary data.</text>
</comment>
<sequence length="102" mass="11304">MSRVSAPQRATPPRPENVRNRQHLVQPTNIEWSEQPTLIGAQDVIAFARDELGVTLTKSMLRHATESRRIQVFKLSARNAYSPAGVVRFIESLARPVEGGAA</sequence>
<dbReference type="RefSeq" id="WP_330430640.1">
    <property type="nucleotide sequence ID" value="NZ_JAZDUF010000001.1"/>
</dbReference>
<feature type="region of interest" description="Disordered" evidence="1">
    <location>
        <begin position="1"/>
        <end position="22"/>
    </location>
</feature>
<evidence type="ECO:0000313" key="3">
    <source>
        <dbReference type="Proteomes" id="UP001347146"/>
    </source>
</evidence>